<dbReference type="Gene3D" id="3.40.630.30">
    <property type="match status" value="1"/>
</dbReference>
<dbReference type="CDD" id="cd04301">
    <property type="entry name" value="NAT_SF"/>
    <property type="match status" value="1"/>
</dbReference>
<dbReference type="SUPFAM" id="SSF55729">
    <property type="entry name" value="Acyl-CoA N-acyltransferases (Nat)"/>
    <property type="match status" value="1"/>
</dbReference>
<evidence type="ECO:0000313" key="3">
    <source>
        <dbReference type="Proteomes" id="UP000278437"/>
    </source>
</evidence>
<name>A0ABM7D111_9GAMM</name>
<dbReference type="Proteomes" id="UP000278437">
    <property type="component" value="Chromosome"/>
</dbReference>
<dbReference type="Pfam" id="PF00583">
    <property type="entry name" value="Acetyltransf_1"/>
    <property type="match status" value="1"/>
</dbReference>
<feature type="domain" description="N-acetyltransferase" evidence="1">
    <location>
        <begin position="1"/>
        <end position="153"/>
    </location>
</feature>
<protein>
    <submittedName>
        <fullName evidence="2">Acetyltransferase (GNAT) family protein</fullName>
    </submittedName>
</protein>
<sequence length="153" mass="17279">MILKTVEEHREALLSIIKESGQFDEDGLAHVKTTLDAHLKSPEEAIWFTAIDENPVGVAYCAPEPVTSGTWNLLMLWIKNGHEGRGFGKELVSHVEKEIKNRQARLLIVETSQLPDFSSARVFYEKCGFKLEAEVKDFFAAGDNKLIYTKSIR</sequence>
<evidence type="ECO:0000313" key="2">
    <source>
        <dbReference type="EMBL" id="AZQ10048.1"/>
    </source>
</evidence>
<keyword evidence="3" id="KW-1185">Reference proteome</keyword>
<accession>A0ABM7D111</accession>
<proteinExistence type="predicted"/>
<gene>
    <name evidence="2" type="ORF">STH12_00912</name>
</gene>
<reference evidence="3" key="1">
    <citation type="submission" date="2017-03" db="EMBL/GenBank/DDBJ databases">
        <title>Full genome sequence of a non-lethal Shewanella isolate that potentiates virulence of Vibio parahaemolyticus causing acute hepatopancreatic necrosis disease (AHPND) in shrimp.</title>
        <authorList>
            <person name="Prachumwat A."/>
            <person name="Sritunyalucksana K."/>
        </authorList>
    </citation>
    <scope>NUCLEOTIDE SEQUENCE [LARGE SCALE GENOMIC DNA]</scope>
    <source>
        <strain evidence="3">TH2012</strain>
    </source>
</reference>
<dbReference type="InterPro" id="IPR000182">
    <property type="entry name" value="GNAT_dom"/>
</dbReference>
<evidence type="ECO:0000259" key="1">
    <source>
        <dbReference type="PROSITE" id="PS51186"/>
    </source>
</evidence>
<dbReference type="PROSITE" id="PS51186">
    <property type="entry name" value="GNAT"/>
    <property type="match status" value="1"/>
</dbReference>
<organism evidence="2 3">
    <name type="scientific">Shewanella khirikhana</name>
    <dbReference type="NCBI Taxonomy" id="1965282"/>
    <lineage>
        <taxon>Bacteria</taxon>
        <taxon>Pseudomonadati</taxon>
        <taxon>Pseudomonadota</taxon>
        <taxon>Gammaproteobacteria</taxon>
        <taxon>Alteromonadales</taxon>
        <taxon>Shewanellaceae</taxon>
        <taxon>Shewanella</taxon>
    </lineage>
</organism>
<dbReference type="RefSeq" id="WP_126166458.1">
    <property type="nucleotide sequence ID" value="NZ_CP020373.1"/>
</dbReference>
<dbReference type="EMBL" id="CP020373">
    <property type="protein sequence ID" value="AZQ10048.1"/>
    <property type="molecule type" value="Genomic_DNA"/>
</dbReference>
<dbReference type="InterPro" id="IPR016181">
    <property type="entry name" value="Acyl_CoA_acyltransferase"/>
</dbReference>